<evidence type="ECO:0000313" key="3">
    <source>
        <dbReference type="EMBL" id="RDB36610.1"/>
    </source>
</evidence>
<reference evidence="3" key="1">
    <citation type="submission" date="2018-04" db="EMBL/GenBank/DDBJ databases">
        <title>Draft genome sequence of the Candidatus Spirobacillus cienkowskii, a pathogen of freshwater Daphnia species, reconstructed from hemolymph metagenomic reads.</title>
        <authorList>
            <person name="Bresciani L."/>
            <person name="Lemos L.N."/>
            <person name="Wale N."/>
            <person name="Lin J.Y."/>
            <person name="Fernandes G.R."/>
            <person name="Duffy M.A."/>
            <person name="Rodrigues J.M."/>
        </authorList>
    </citation>
    <scope>NUCLEOTIDE SEQUENCE [LARGE SCALE GENOMIC DNA]</scope>
    <source>
        <strain evidence="3">Binning01</strain>
    </source>
</reference>
<dbReference type="GO" id="GO:0000160">
    <property type="term" value="P:phosphorelay signal transduction system"/>
    <property type="evidence" value="ECO:0007669"/>
    <property type="project" value="InterPro"/>
</dbReference>
<proteinExistence type="predicted"/>
<sequence length="183" mass="20938">MMENKKILILEDNKDFRESLSLEFLEKGFAVYQAESILEIPNHQFNYAIIDLRLKHDNGLQSISKIFAFSPLCKIVVLTGYPSLATAVQAIKKGAVNYLTKPVSLSQIEKALFEDQNLNDISKSATNFENKFENNSLSLARHEREYIEFILAECNGNITSAAKKLGLHRQSLQRKLRKYPPRF</sequence>
<dbReference type="Pfam" id="PF02954">
    <property type="entry name" value="HTH_8"/>
    <property type="match status" value="1"/>
</dbReference>
<dbReference type="GO" id="GO:0043565">
    <property type="term" value="F:sequence-specific DNA binding"/>
    <property type="evidence" value="ECO:0007669"/>
    <property type="project" value="InterPro"/>
</dbReference>
<keyword evidence="1" id="KW-0597">Phosphoprotein</keyword>
<dbReference type="SMART" id="SM00448">
    <property type="entry name" value="REC"/>
    <property type="match status" value="1"/>
</dbReference>
<keyword evidence="4" id="KW-1185">Reference proteome</keyword>
<evidence type="ECO:0000256" key="1">
    <source>
        <dbReference type="PROSITE-ProRule" id="PRU00169"/>
    </source>
</evidence>
<dbReference type="InterPro" id="IPR002197">
    <property type="entry name" value="HTH_Fis"/>
</dbReference>
<protein>
    <submittedName>
        <fullName evidence="3">Response regulator</fullName>
    </submittedName>
</protein>
<organism evidence="3 4">
    <name type="scientific">Spirobacillus cienkowskii</name>
    <dbReference type="NCBI Taxonomy" id="495820"/>
    <lineage>
        <taxon>Bacteria</taxon>
        <taxon>Pseudomonadati</taxon>
        <taxon>Bdellovibrionota</taxon>
        <taxon>Oligoflexia</taxon>
        <taxon>Silvanigrellales</taxon>
        <taxon>Spirobacillus</taxon>
    </lineage>
</organism>
<evidence type="ECO:0000313" key="4">
    <source>
        <dbReference type="Proteomes" id="UP000253934"/>
    </source>
</evidence>
<dbReference type="PROSITE" id="PS50110">
    <property type="entry name" value="RESPONSE_REGULATORY"/>
    <property type="match status" value="1"/>
</dbReference>
<evidence type="ECO:0000259" key="2">
    <source>
        <dbReference type="PROSITE" id="PS50110"/>
    </source>
</evidence>
<comment type="caution">
    <text evidence="3">The sequence shown here is derived from an EMBL/GenBank/DDBJ whole genome shotgun (WGS) entry which is preliminary data.</text>
</comment>
<dbReference type="EMBL" id="QOVW01000058">
    <property type="protein sequence ID" value="RDB36610.1"/>
    <property type="molecule type" value="Genomic_DNA"/>
</dbReference>
<dbReference type="PRINTS" id="PR01590">
    <property type="entry name" value="HTHFIS"/>
</dbReference>
<dbReference type="Proteomes" id="UP000253934">
    <property type="component" value="Unassembled WGS sequence"/>
</dbReference>
<dbReference type="Pfam" id="PF00072">
    <property type="entry name" value="Response_reg"/>
    <property type="match status" value="1"/>
</dbReference>
<dbReference type="Gene3D" id="1.10.10.60">
    <property type="entry name" value="Homeodomain-like"/>
    <property type="match status" value="1"/>
</dbReference>
<gene>
    <name evidence="3" type="ORF">DCC88_04075</name>
</gene>
<dbReference type="InterPro" id="IPR011006">
    <property type="entry name" value="CheY-like_superfamily"/>
</dbReference>
<dbReference type="SUPFAM" id="SSF52172">
    <property type="entry name" value="CheY-like"/>
    <property type="match status" value="1"/>
</dbReference>
<dbReference type="InterPro" id="IPR001789">
    <property type="entry name" value="Sig_transdc_resp-reg_receiver"/>
</dbReference>
<dbReference type="Gene3D" id="3.40.50.2300">
    <property type="match status" value="1"/>
</dbReference>
<dbReference type="InterPro" id="IPR009057">
    <property type="entry name" value="Homeodomain-like_sf"/>
</dbReference>
<dbReference type="PANTHER" id="PTHR32071">
    <property type="entry name" value="TRANSCRIPTIONAL REGULATORY PROTEIN"/>
    <property type="match status" value="1"/>
</dbReference>
<name>A0A369KTA3_9BACT</name>
<feature type="domain" description="Response regulatory" evidence="2">
    <location>
        <begin position="6"/>
        <end position="116"/>
    </location>
</feature>
<dbReference type="AlphaFoldDB" id="A0A369KTA3"/>
<dbReference type="SUPFAM" id="SSF46689">
    <property type="entry name" value="Homeodomain-like"/>
    <property type="match status" value="1"/>
</dbReference>
<feature type="modified residue" description="4-aspartylphosphate" evidence="1">
    <location>
        <position position="51"/>
    </location>
</feature>
<accession>A0A369KTA3</accession>